<protein>
    <submittedName>
        <fullName evidence="1">Uncharacterized protein</fullName>
    </submittedName>
</protein>
<dbReference type="Proteomes" id="UP000499080">
    <property type="component" value="Unassembled WGS sequence"/>
</dbReference>
<comment type="caution">
    <text evidence="1">The sequence shown here is derived from an EMBL/GenBank/DDBJ whole genome shotgun (WGS) entry which is preliminary data.</text>
</comment>
<dbReference type="EMBL" id="BGPR01046715">
    <property type="protein sequence ID" value="GBO23665.1"/>
    <property type="molecule type" value="Genomic_DNA"/>
</dbReference>
<gene>
    <name evidence="1" type="ORF">AVEN_66192_1</name>
</gene>
<keyword evidence="2" id="KW-1185">Reference proteome</keyword>
<proteinExistence type="predicted"/>
<dbReference type="AlphaFoldDB" id="A0A4Y2VEF3"/>
<sequence>MPGENGTTYFFISTKTDKKCSLPSMENVEMQFYVPSAKVNFQSAVPTLTLFLLGSPTPCRQEWREDIWYFSVSQAQAKKSPNIVEFRQISYNHSLGDLARFCFTIGTIYARLTENRFAWRLGSCLVHNWRICARITENHFAWLFTVEDISARLTENCFALGCSQLATFVPG</sequence>
<name>A0A4Y2VEF3_ARAVE</name>
<reference evidence="1 2" key="1">
    <citation type="journal article" date="2019" name="Sci. Rep.">
        <title>Orb-weaving spider Araneus ventricosus genome elucidates the spidroin gene catalogue.</title>
        <authorList>
            <person name="Kono N."/>
            <person name="Nakamura H."/>
            <person name="Ohtoshi R."/>
            <person name="Moran D.A.P."/>
            <person name="Shinohara A."/>
            <person name="Yoshida Y."/>
            <person name="Fujiwara M."/>
            <person name="Mori M."/>
            <person name="Tomita M."/>
            <person name="Arakawa K."/>
        </authorList>
    </citation>
    <scope>NUCLEOTIDE SEQUENCE [LARGE SCALE GENOMIC DNA]</scope>
</reference>
<accession>A0A4Y2VEF3</accession>
<evidence type="ECO:0000313" key="1">
    <source>
        <dbReference type="EMBL" id="GBO23665.1"/>
    </source>
</evidence>
<organism evidence="1 2">
    <name type="scientific">Araneus ventricosus</name>
    <name type="common">Orbweaver spider</name>
    <name type="synonym">Epeira ventricosa</name>
    <dbReference type="NCBI Taxonomy" id="182803"/>
    <lineage>
        <taxon>Eukaryota</taxon>
        <taxon>Metazoa</taxon>
        <taxon>Ecdysozoa</taxon>
        <taxon>Arthropoda</taxon>
        <taxon>Chelicerata</taxon>
        <taxon>Arachnida</taxon>
        <taxon>Araneae</taxon>
        <taxon>Araneomorphae</taxon>
        <taxon>Entelegynae</taxon>
        <taxon>Araneoidea</taxon>
        <taxon>Araneidae</taxon>
        <taxon>Araneus</taxon>
    </lineage>
</organism>
<evidence type="ECO:0000313" key="2">
    <source>
        <dbReference type="Proteomes" id="UP000499080"/>
    </source>
</evidence>